<feature type="region of interest" description="Disordered" evidence="1">
    <location>
        <begin position="1"/>
        <end position="61"/>
    </location>
</feature>
<comment type="caution">
    <text evidence="3">The sequence shown here is derived from an EMBL/GenBank/DDBJ whole genome shotgun (WGS) entry which is preliminary data.</text>
</comment>
<feature type="compositionally biased region" description="Basic and acidic residues" evidence="1">
    <location>
        <begin position="897"/>
        <end position="910"/>
    </location>
</feature>
<feature type="compositionally biased region" description="Basic residues" evidence="1">
    <location>
        <begin position="378"/>
        <end position="387"/>
    </location>
</feature>
<keyword evidence="4" id="KW-1185">Reference proteome</keyword>
<evidence type="ECO:0000313" key="3">
    <source>
        <dbReference type="EMBL" id="KAK1757477.1"/>
    </source>
</evidence>
<reference evidence="3" key="1">
    <citation type="submission" date="2023-06" db="EMBL/GenBank/DDBJ databases">
        <title>Genome-scale phylogeny and comparative genomics of the fungal order Sordariales.</title>
        <authorList>
            <consortium name="Lawrence Berkeley National Laboratory"/>
            <person name="Hensen N."/>
            <person name="Bonometti L."/>
            <person name="Westerberg I."/>
            <person name="Brannstrom I.O."/>
            <person name="Guillou S."/>
            <person name="Cros-Aarteil S."/>
            <person name="Calhoun S."/>
            <person name="Haridas S."/>
            <person name="Kuo A."/>
            <person name="Mondo S."/>
            <person name="Pangilinan J."/>
            <person name="Riley R."/>
            <person name="Labutti K."/>
            <person name="Andreopoulos B."/>
            <person name="Lipzen A."/>
            <person name="Chen C."/>
            <person name="Yanf M."/>
            <person name="Daum C."/>
            <person name="Ng V."/>
            <person name="Clum A."/>
            <person name="Steindorff A."/>
            <person name="Ohm R."/>
            <person name="Martin F."/>
            <person name="Silar P."/>
            <person name="Natvig D."/>
            <person name="Lalanne C."/>
            <person name="Gautier V."/>
            <person name="Ament-Velasquez S.L."/>
            <person name="Kruys A."/>
            <person name="Hutchinson M.I."/>
            <person name="Powell A.J."/>
            <person name="Barry K."/>
            <person name="Miller A.N."/>
            <person name="Grigoriev I.V."/>
            <person name="Debuchy R."/>
            <person name="Gladieux P."/>
            <person name="Thoren M.H."/>
            <person name="Johannesson H."/>
        </authorList>
    </citation>
    <scope>NUCLEOTIDE SEQUENCE</scope>
    <source>
        <strain evidence="3">PSN4</strain>
    </source>
</reference>
<feature type="region of interest" description="Disordered" evidence="1">
    <location>
        <begin position="459"/>
        <end position="487"/>
    </location>
</feature>
<sequence length="935" mass="101886">MSFSTRPTTSGTSRPSSAASTSAFGGILTSARPSSLNRAITAPLSPGSKKRKREDANGVSLPTDELLKPSIVLKPHPPSLTTKPYILHPVMLLPRESIPLSFLDLSQPHGEFPSSRFYESRIKILDLEGRLGSNVLLARSESTRTTYAIEREGNGLYVLCRLGNWVDLEKLGQSATVVCTQRIRTSRPATVESSNSTLPLITPLMHKESKKRRLAIEEIQSKVRRRSIIEKESQSRPATPATIASANVTPTSQLPDLIAAPVAVDSQTATTEVLPVGESLTPPTREDIFQSIRAQYCEALYHSMGSLAYFAKGPLSRARAAFHLDCDSNLEMGDLIEFLRSLVMTTVLIDKKYRESVPAIIGKVSTHIDESDNDTAKPKKRKLKKPKLGRDGLYPGENEHIRRWWIANKPAAVGDDDKTVTATETKYHISCLRRRETQLQMIIILEILALEPLRQALEAGGDSHLPGQESQMGSREQSQEPGVKKKNKTNLPFLLDVHVDRLCIWQTTMSDETKALAESQVLPNGEHTQRTERANSDPLRDFCVDIITPFFSARLPDLCNSINQKLGGPVIQPPPPKEKSMRSAVPLKSRPGAPMKRSSMSKLEEQDKSLERVLSRERLRRSVSRGPSGALALLRSASATTIPGLKREGSEPLLGMIPREKTSSLKEKSANVFSRGTSSANAEEAKAKKKAMLDAELKDAISALKKPNRALAVKDLVEAAEKRASTGTSQLRKMKKPGRASIVQVKATPANNRFKDVLATGTGLGTSIFDEVPSSSSVIPASTLPQKFKNMMNRSSVVASTPPTIQATPIKQPGVPTISAQAQSSGNILSSPIMARKGAPTRNHLSVPPPRFVLGDIPSSPGMAGLFATPVNPKSNRMAVIDDTPIRARLPTSDAPTKSDESTDKDKDENAGTSTKPVSIYERLGWDTGDFDDIA</sequence>
<dbReference type="InterPro" id="IPR013948">
    <property type="entry name" value="DNA_replication_reg_Sld3_C"/>
</dbReference>
<dbReference type="GO" id="GO:0031261">
    <property type="term" value="C:DNA replication preinitiation complex"/>
    <property type="evidence" value="ECO:0007669"/>
    <property type="project" value="TreeGrafter"/>
</dbReference>
<dbReference type="Gene3D" id="1.20.58.2130">
    <property type="match status" value="1"/>
</dbReference>
<evidence type="ECO:0000313" key="4">
    <source>
        <dbReference type="Proteomes" id="UP001239445"/>
    </source>
</evidence>
<evidence type="ECO:0000259" key="2">
    <source>
        <dbReference type="Pfam" id="PF08639"/>
    </source>
</evidence>
<proteinExistence type="predicted"/>
<gene>
    <name evidence="3" type="ORF">QBC47DRAFT_340227</name>
</gene>
<feature type="region of interest" description="Disordered" evidence="1">
    <location>
        <begin position="368"/>
        <end position="395"/>
    </location>
</feature>
<dbReference type="PANTHER" id="PTHR28067">
    <property type="entry name" value="DNA REPLICATION REGULATOR SLD3"/>
    <property type="match status" value="1"/>
</dbReference>
<dbReference type="InterPro" id="IPR042511">
    <property type="entry name" value="Sld3"/>
</dbReference>
<organism evidence="3 4">
    <name type="scientific">Echria macrotheca</name>
    <dbReference type="NCBI Taxonomy" id="438768"/>
    <lineage>
        <taxon>Eukaryota</taxon>
        <taxon>Fungi</taxon>
        <taxon>Dikarya</taxon>
        <taxon>Ascomycota</taxon>
        <taxon>Pezizomycotina</taxon>
        <taxon>Sordariomycetes</taxon>
        <taxon>Sordariomycetidae</taxon>
        <taxon>Sordariales</taxon>
        <taxon>Schizotheciaceae</taxon>
        <taxon>Echria</taxon>
    </lineage>
</organism>
<dbReference type="GO" id="GO:0006270">
    <property type="term" value="P:DNA replication initiation"/>
    <property type="evidence" value="ECO:0007669"/>
    <property type="project" value="InterPro"/>
</dbReference>
<feature type="domain" description="DNA replication regulator Sld3 C-terminal" evidence="2">
    <location>
        <begin position="287"/>
        <end position="811"/>
    </location>
</feature>
<dbReference type="Pfam" id="PF08639">
    <property type="entry name" value="Sld3_STD"/>
    <property type="match status" value="1"/>
</dbReference>
<accession>A0AAJ0BIH5</accession>
<protein>
    <submittedName>
        <fullName evidence="3">DNA replication regulator SLD3-domain-containing protein</fullName>
    </submittedName>
</protein>
<feature type="compositionally biased region" description="Polar residues" evidence="1">
    <location>
        <begin position="468"/>
        <end position="480"/>
    </location>
</feature>
<feature type="compositionally biased region" description="Low complexity" evidence="1">
    <location>
        <begin position="1"/>
        <end position="24"/>
    </location>
</feature>
<dbReference type="PANTHER" id="PTHR28067:SF1">
    <property type="entry name" value="DNA REPLICATION REGULATOR SLD3"/>
    <property type="match status" value="1"/>
</dbReference>
<feature type="region of interest" description="Disordered" evidence="1">
    <location>
        <begin position="883"/>
        <end position="935"/>
    </location>
</feature>
<feature type="region of interest" description="Disordered" evidence="1">
    <location>
        <begin position="567"/>
        <end position="610"/>
    </location>
</feature>
<dbReference type="EMBL" id="MU839830">
    <property type="protein sequence ID" value="KAK1757477.1"/>
    <property type="molecule type" value="Genomic_DNA"/>
</dbReference>
<dbReference type="AlphaFoldDB" id="A0AAJ0BIH5"/>
<feature type="compositionally biased region" description="Basic and acidic residues" evidence="1">
    <location>
        <begin position="368"/>
        <end position="377"/>
    </location>
</feature>
<evidence type="ECO:0000256" key="1">
    <source>
        <dbReference type="SAM" id="MobiDB-lite"/>
    </source>
</evidence>
<name>A0AAJ0BIH5_9PEZI</name>
<dbReference type="Proteomes" id="UP001239445">
    <property type="component" value="Unassembled WGS sequence"/>
</dbReference>